<accession>A0A8K0KYA6</accession>
<reference evidence="2" key="1">
    <citation type="submission" date="2021-07" db="EMBL/GenBank/DDBJ databases">
        <title>Elsinoe batatas strain:CRI-CJ2 Genome sequencing and assembly.</title>
        <authorList>
            <person name="Huang L."/>
        </authorList>
    </citation>
    <scope>NUCLEOTIDE SEQUENCE</scope>
    <source>
        <strain evidence="2">CRI-CJ2</strain>
    </source>
</reference>
<gene>
    <name evidence="2" type="ORF">KVT40_009177</name>
</gene>
<dbReference type="Pfam" id="PF00291">
    <property type="entry name" value="PALP"/>
    <property type="match status" value="1"/>
</dbReference>
<dbReference type="Proteomes" id="UP000809789">
    <property type="component" value="Unassembled WGS sequence"/>
</dbReference>
<organism evidence="2 3">
    <name type="scientific">Elsinoe batatas</name>
    <dbReference type="NCBI Taxonomy" id="2601811"/>
    <lineage>
        <taxon>Eukaryota</taxon>
        <taxon>Fungi</taxon>
        <taxon>Dikarya</taxon>
        <taxon>Ascomycota</taxon>
        <taxon>Pezizomycotina</taxon>
        <taxon>Dothideomycetes</taxon>
        <taxon>Dothideomycetidae</taxon>
        <taxon>Myriangiales</taxon>
        <taxon>Elsinoaceae</taxon>
        <taxon>Elsinoe</taxon>
    </lineage>
</organism>
<evidence type="ECO:0000313" key="3">
    <source>
        <dbReference type="Proteomes" id="UP000809789"/>
    </source>
</evidence>
<dbReference type="Gene3D" id="3.40.50.1100">
    <property type="match status" value="2"/>
</dbReference>
<evidence type="ECO:0000259" key="1">
    <source>
        <dbReference type="Pfam" id="PF00291"/>
    </source>
</evidence>
<feature type="domain" description="Tryptophan synthase beta chain-like PALP" evidence="1">
    <location>
        <begin position="57"/>
        <end position="382"/>
    </location>
</feature>
<dbReference type="EMBL" id="JAESVG020000010">
    <property type="protein sequence ID" value="KAG8624201.1"/>
    <property type="molecule type" value="Genomic_DNA"/>
</dbReference>
<dbReference type="PANTHER" id="PTHR42937:SF1">
    <property type="entry name" value="DIAMINOPROPIONATE AMMONIA-LYASE"/>
    <property type="match status" value="1"/>
</dbReference>
<name>A0A8K0KYA6_9PEZI</name>
<evidence type="ECO:0000313" key="2">
    <source>
        <dbReference type="EMBL" id="KAG8624201.1"/>
    </source>
</evidence>
<keyword evidence="3" id="KW-1185">Reference proteome</keyword>
<dbReference type="InterPro" id="IPR036052">
    <property type="entry name" value="TrpB-like_PALP_sf"/>
</dbReference>
<dbReference type="InterPro" id="IPR001926">
    <property type="entry name" value="TrpB-like_PALP"/>
</dbReference>
<protein>
    <recommendedName>
        <fullName evidence="1">Tryptophan synthase beta chain-like PALP domain-containing protein</fullName>
    </recommendedName>
</protein>
<dbReference type="SUPFAM" id="SSF53686">
    <property type="entry name" value="Tryptophan synthase beta subunit-like PLP-dependent enzymes"/>
    <property type="match status" value="1"/>
</dbReference>
<proteinExistence type="predicted"/>
<dbReference type="OrthoDB" id="10059875at2759"/>
<sequence length="394" mass="42541">MMSSTFKITHASSKTVEVPSTFINSHVGTDDRHYPYSPPTAATREAIRNLQAQLPFASQTPLIPLPDLAKKYKQAYVFVKDESNRFGLPSFKILGASWAIYRALCQRLGLHVGCSLDVVKKAVRNAADAELPVRLISCSAGNWGRAVARMSAVTGVEATVYLPKGTEVATRDLIASEGVNVVMADQDYDELVQMMWDKSRKEDLLLAMDTSWEGYEEFPRWVTEGYSAMLDEVAEQVKSACGEDITAVIASVGVGSWAQAVVERYKGDSSSKGVMVATVEPEKAACLVASLEAGQVTSIRTSKTIMNGMNCGTVSRIAWPALKAGVDVAVAVDDQEVHEMVEKLMGLDLAIGPCGAADFVALDKLYAAGQLRDNDAGVVVVFSTEGPRDYQRPG</sequence>
<comment type="caution">
    <text evidence="2">The sequence shown here is derived from an EMBL/GenBank/DDBJ whole genome shotgun (WGS) entry which is preliminary data.</text>
</comment>
<dbReference type="AlphaFoldDB" id="A0A8K0KYA6"/>
<dbReference type="PANTHER" id="PTHR42937">
    <property type="match status" value="1"/>
</dbReference>